<sequence length="63" mass="7494">MKAVIDRFEEKWAVLETDGKIMWNVPRQFLPPEAREGDTVEFSFKIMPEPMHNNRALVEEIFE</sequence>
<name>A0A1M4U546_9FIRM</name>
<protein>
    <recommendedName>
        <fullName evidence="3">DUF3006 domain-containing protein</fullName>
    </recommendedName>
</protein>
<dbReference type="STRING" id="1121429.SAMN02745133_00586"/>
<gene>
    <name evidence="1" type="ORF">SAMN02745133_00586</name>
</gene>
<dbReference type="Pfam" id="PF11213">
    <property type="entry name" value="DUF3006"/>
    <property type="match status" value="1"/>
</dbReference>
<dbReference type="Gene3D" id="6.20.120.50">
    <property type="match status" value="1"/>
</dbReference>
<dbReference type="AlphaFoldDB" id="A0A1M4U546"/>
<dbReference type="Proteomes" id="UP000184148">
    <property type="component" value="Unassembled WGS sequence"/>
</dbReference>
<dbReference type="InterPro" id="IPR021377">
    <property type="entry name" value="DUF3006"/>
</dbReference>
<organism evidence="1 2">
    <name type="scientific">Desulforamulus putei DSM 12395</name>
    <dbReference type="NCBI Taxonomy" id="1121429"/>
    <lineage>
        <taxon>Bacteria</taxon>
        <taxon>Bacillati</taxon>
        <taxon>Bacillota</taxon>
        <taxon>Clostridia</taxon>
        <taxon>Eubacteriales</taxon>
        <taxon>Peptococcaceae</taxon>
        <taxon>Desulforamulus</taxon>
    </lineage>
</organism>
<evidence type="ECO:0008006" key="3">
    <source>
        <dbReference type="Google" id="ProtNLM"/>
    </source>
</evidence>
<accession>A0A1M4U546</accession>
<dbReference type="EMBL" id="FQUY01000002">
    <property type="protein sequence ID" value="SHE51862.1"/>
    <property type="molecule type" value="Genomic_DNA"/>
</dbReference>
<keyword evidence="2" id="KW-1185">Reference proteome</keyword>
<proteinExistence type="predicted"/>
<dbReference type="OrthoDB" id="164847at2"/>
<reference evidence="2" key="1">
    <citation type="submission" date="2016-11" db="EMBL/GenBank/DDBJ databases">
        <authorList>
            <person name="Varghese N."/>
            <person name="Submissions S."/>
        </authorList>
    </citation>
    <scope>NUCLEOTIDE SEQUENCE [LARGE SCALE GENOMIC DNA]</scope>
    <source>
        <strain evidence="2">DSM 12395</strain>
    </source>
</reference>
<evidence type="ECO:0000313" key="2">
    <source>
        <dbReference type="Proteomes" id="UP000184148"/>
    </source>
</evidence>
<dbReference type="RefSeq" id="WP_073235440.1">
    <property type="nucleotide sequence ID" value="NZ_FQUY01000002.1"/>
</dbReference>
<evidence type="ECO:0000313" key="1">
    <source>
        <dbReference type="EMBL" id="SHE51862.1"/>
    </source>
</evidence>